<dbReference type="CDD" id="cd22268">
    <property type="entry name" value="DPBB_RlpA-like"/>
    <property type="match status" value="1"/>
</dbReference>
<dbReference type="PANTHER" id="PTHR34183">
    <property type="entry name" value="ENDOLYTIC PEPTIDOGLYCAN TRANSGLYCOSYLASE RLPA"/>
    <property type="match status" value="1"/>
</dbReference>
<evidence type="ECO:0000313" key="7">
    <source>
        <dbReference type="EMBL" id="CAA9589532.1"/>
    </source>
</evidence>
<comment type="function">
    <text evidence="3">Lytic transglycosylase with a strong preference for naked glycan strands that lack stem peptides.</text>
</comment>
<accession>A0A6J4VZ80</accession>
<name>A0A6J4VZ80_9CYAN</name>
<dbReference type="AlphaFoldDB" id="A0A6J4VZ80"/>
<evidence type="ECO:0000256" key="2">
    <source>
        <dbReference type="ARBA" id="ARBA00023316"/>
    </source>
</evidence>
<feature type="chain" id="PRO_5027196407" description="Probable endolytic peptidoglycan transglycosylase RlpA" evidence="3">
    <location>
        <begin position="21"/>
        <end position="337"/>
    </location>
</feature>
<evidence type="ECO:0000256" key="5">
    <source>
        <dbReference type="SAM" id="MobiDB-lite"/>
    </source>
</evidence>
<feature type="compositionally biased region" description="Low complexity" evidence="5">
    <location>
        <begin position="26"/>
        <end position="41"/>
    </location>
</feature>
<dbReference type="PANTHER" id="PTHR34183:SF1">
    <property type="entry name" value="ENDOLYTIC PEPTIDOGLYCAN TRANSGLYCOSYLASE RLPA"/>
    <property type="match status" value="1"/>
</dbReference>
<dbReference type="GO" id="GO:0008932">
    <property type="term" value="F:lytic endotransglycosylase activity"/>
    <property type="evidence" value="ECO:0007669"/>
    <property type="project" value="UniProtKB-UniRule"/>
</dbReference>
<organism evidence="7">
    <name type="scientific">uncultured Synechococcales cyanobacterium</name>
    <dbReference type="NCBI Taxonomy" id="1936017"/>
    <lineage>
        <taxon>Bacteria</taxon>
        <taxon>Bacillati</taxon>
        <taxon>Cyanobacteriota</taxon>
        <taxon>Cyanophyceae</taxon>
        <taxon>Synechococcales</taxon>
        <taxon>environmental samples</taxon>
    </lineage>
</organism>
<keyword evidence="7" id="KW-0449">Lipoprotein</keyword>
<dbReference type="InterPro" id="IPR012997">
    <property type="entry name" value="RplA"/>
</dbReference>
<dbReference type="Gene3D" id="2.40.40.10">
    <property type="entry name" value="RlpA-like domain"/>
    <property type="match status" value="1"/>
</dbReference>
<keyword evidence="3" id="KW-0732">Signal</keyword>
<feature type="domain" description="RlpA-like protein double-psi beta-barrel" evidence="6">
    <location>
        <begin position="245"/>
        <end position="333"/>
    </location>
</feature>
<proteinExistence type="inferred from homology"/>
<feature type="compositionally biased region" description="Polar residues" evidence="5">
    <location>
        <begin position="43"/>
        <end position="54"/>
    </location>
</feature>
<reference evidence="7" key="1">
    <citation type="submission" date="2020-02" db="EMBL/GenBank/DDBJ databases">
        <authorList>
            <person name="Meier V. D."/>
        </authorList>
    </citation>
    <scope>NUCLEOTIDE SEQUENCE</scope>
    <source>
        <strain evidence="7">AVDCRST_MAG81</strain>
    </source>
</reference>
<dbReference type="EMBL" id="CADCWO010000246">
    <property type="protein sequence ID" value="CAA9589532.1"/>
    <property type="molecule type" value="Genomic_DNA"/>
</dbReference>
<dbReference type="InterPro" id="IPR034718">
    <property type="entry name" value="RlpA"/>
</dbReference>
<dbReference type="SUPFAM" id="SSF50685">
    <property type="entry name" value="Barwin-like endoglucanases"/>
    <property type="match status" value="1"/>
</dbReference>
<sequence length="337" mass="36092" precursor="true">MKQQIWSGLLSALFITTVGAAASSQASQEQSAQPTSQSEATLKTGSIANAQPSNAIKMGERQSQTNDAEQVVAQVQAHRLSGRQAATLYLRNTPVLTFLGSRSAAAPGVKVASSGSSEQLFSDTTLKGEAVDNPQDPVWRATAVAAKLNQLQRQNIDASLIKVLWDAKGKHPVIRAGKEHVVELDAQTVAVNPSRDLATNAIQITNQIRRQLGNAPPLRKILGQSAAQARRLQKLASGPLQFLVKGWASWYGPGFQGNPTANGERFNQYAMTAAHRTLPFGTKVQVTNLDNGRSVIVRINDRGPFSHGRVLDLSRQAAQVLGVVNSGVAPVRIDVMK</sequence>
<dbReference type="InterPro" id="IPR036908">
    <property type="entry name" value="RlpA-like_sf"/>
</dbReference>
<comment type="similarity">
    <text evidence="3 4">Belongs to the RlpA family.</text>
</comment>
<evidence type="ECO:0000256" key="1">
    <source>
        <dbReference type="ARBA" id="ARBA00023239"/>
    </source>
</evidence>
<keyword evidence="1 3" id="KW-0456">Lyase</keyword>
<dbReference type="NCBIfam" id="TIGR00413">
    <property type="entry name" value="rlpA"/>
    <property type="match status" value="1"/>
</dbReference>
<protein>
    <recommendedName>
        <fullName evidence="3">Probable endolytic peptidoglycan transglycosylase RlpA</fullName>
        <ecNumber evidence="3">4.2.2.-</ecNumber>
    </recommendedName>
</protein>
<feature type="region of interest" description="Disordered" evidence="5">
    <location>
        <begin position="26"/>
        <end position="68"/>
    </location>
</feature>
<gene>
    <name evidence="3" type="primary">rlpA</name>
    <name evidence="7" type="ORF">AVDCRST_MAG81-4968</name>
</gene>
<dbReference type="InterPro" id="IPR009009">
    <property type="entry name" value="RlpA-like_DPBB"/>
</dbReference>
<evidence type="ECO:0000256" key="4">
    <source>
        <dbReference type="RuleBase" id="RU003495"/>
    </source>
</evidence>
<dbReference type="HAMAP" id="MF_02071">
    <property type="entry name" value="RlpA"/>
    <property type="match status" value="1"/>
</dbReference>
<evidence type="ECO:0000256" key="3">
    <source>
        <dbReference type="HAMAP-Rule" id="MF_02071"/>
    </source>
</evidence>
<dbReference type="EC" id="4.2.2.-" evidence="3"/>
<dbReference type="Pfam" id="PF03330">
    <property type="entry name" value="DPBB_1"/>
    <property type="match status" value="1"/>
</dbReference>
<dbReference type="GO" id="GO:0071555">
    <property type="term" value="P:cell wall organization"/>
    <property type="evidence" value="ECO:0007669"/>
    <property type="project" value="UniProtKB-KW"/>
</dbReference>
<evidence type="ECO:0000259" key="6">
    <source>
        <dbReference type="Pfam" id="PF03330"/>
    </source>
</evidence>
<dbReference type="GO" id="GO:0000270">
    <property type="term" value="P:peptidoglycan metabolic process"/>
    <property type="evidence" value="ECO:0007669"/>
    <property type="project" value="UniProtKB-UniRule"/>
</dbReference>
<keyword evidence="2 3" id="KW-0961">Cell wall biogenesis/degradation</keyword>
<feature type="signal peptide" evidence="3">
    <location>
        <begin position="1"/>
        <end position="20"/>
    </location>
</feature>